<feature type="chain" id="PRO_5045370616" description="DUF2059 domain-containing protein" evidence="1">
    <location>
        <begin position="22"/>
        <end position="184"/>
    </location>
</feature>
<sequence>MRLGVLLCLLAGLAVSTPALAGDDEQVALTPQMVEKFVEGHADLEALAKDLARQYGDRSETEGDDLVAALPAYQDIPEAKARTAALLTKYGFSDLDSWELVTNSVLLAYQYVDPTTAPPNIDEEKTKARAEIEADATLTPDAKKEAEKQLDEQYASLLQYVPLPGNIEAVRPFAARLKPIAEAN</sequence>
<evidence type="ECO:0000256" key="1">
    <source>
        <dbReference type="SAM" id="SignalP"/>
    </source>
</evidence>
<name>A0ABU0J3J0_9HYPH</name>
<comment type="caution">
    <text evidence="2">The sequence shown here is derived from an EMBL/GenBank/DDBJ whole genome shotgun (WGS) entry which is preliminary data.</text>
</comment>
<reference evidence="2 3" key="1">
    <citation type="submission" date="2023-07" db="EMBL/GenBank/DDBJ databases">
        <title>Genomic Encyclopedia of Type Strains, Phase IV (KMG-IV): sequencing the most valuable type-strain genomes for metagenomic binning, comparative biology and taxonomic classification.</title>
        <authorList>
            <person name="Goeker M."/>
        </authorList>
    </citation>
    <scope>NUCLEOTIDE SEQUENCE [LARGE SCALE GENOMIC DNA]</scope>
    <source>
        <strain evidence="2 3">DSM 19619</strain>
    </source>
</reference>
<feature type="signal peptide" evidence="1">
    <location>
        <begin position="1"/>
        <end position="21"/>
    </location>
</feature>
<protein>
    <recommendedName>
        <fullName evidence="4">DUF2059 domain-containing protein</fullName>
    </recommendedName>
</protein>
<evidence type="ECO:0000313" key="2">
    <source>
        <dbReference type="EMBL" id="MDQ0468832.1"/>
    </source>
</evidence>
<dbReference type="RefSeq" id="WP_307270568.1">
    <property type="nucleotide sequence ID" value="NZ_JAUSVX010000002.1"/>
</dbReference>
<dbReference type="EMBL" id="JAUSVX010000002">
    <property type="protein sequence ID" value="MDQ0468832.1"/>
    <property type="molecule type" value="Genomic_DNA"/>
</dbReference>
<evidence type="ECO:0008006" key="4">
    <source>
        <dbReference type="Google" id="ProtNLM"/>
    </source>
</evidence>
<keyword evidence="1" id="KW-0732">Signal</keyword>
<accession>A0ABU0J3J0</accession>
<gene>
    <name evidence="2" type="ORF">QO011_001832</name>
</gene>
<organism evidence="2 3">
    <name type="scientific">Labrys wisconsinensis</name>
    <dbReference type="NCBI Taxonomy" id="425677"/>
    <lineage>
        <taxon>Bacteria</taxon>
        <taxon>Pseudomonadati</taxon>
        <taxon>Pseudomonadota</taxon>
        <taxon>Alphaproteobacteria</taxon>
        <taxon>Hyphomicrobiales</taxon>
        <taxon>Xanthobacteraceae</taxon>
        <taxon>Labrys</taxon>
    </lineage>
</organism>
<dbReference type="Proteomes" id="UP001242480">
    <property type="component" value="Unassembled WGS sequence"/>
</dbReference>
<keyword evidence="3" id="KW-1185">Reference proteome</keyword>
<evidence type="ECO:0000313" key="3">
    <source>
        <dbReference type="Proteomes" id="UP001242480"/>
    </source>
</evidence>
<proteinExistence type="predicted"/>